<sequence length="132" mass="15211">MLGIRVKEHLAGKRRRLLTPLGKHRLEDHQGEDFDIKCKILAYENEIGARKILEALYIRERNPKLNNRNLRAILISQPSMVSHCSLIVHEIEWEDNAGGTAEETSGDRGMTNFILESRSNDIISTYYISMYL</sequence>
<reference evidence="2" key="1">
    <citation type="submission" date="2020-12" db="UniProtKB">
        <authorList>
            <consortium name="WormBaseParasite"/>
        </authorList>
    </citation>
    <scope>IDENTIFICATION</scope>
    <source>
        <strain evidence="2">MHco3</strain>
    </source>
</reference>
<proteinExistence type="predicted"/>
<evidence type="ECO:0000313" key="2">
    <source>
        <dbReference type="WBParaSite" id="HCON_00171650-00001"/>
    </source>
</evidence>
<keyword evidence="1" id="KW-1185">Reference proteome</keyword>
<dbReference type="AlphaFoldDB" id="A0A7I4Z3U8"/>
<evidence type="ECO:0000313" key="1">
    <source>
        <dbReference type="Proteomes" id="UP000025227"/>
    </source>
</evidence>
<dbReference type="OrthoDB" id="5847909at2759"/>
<dbReference type="WBParaSite" id="HCON_00171650-00001">
    <property type="protein sequence ID" value="HCON_00171650-00001"/>
    <property type="gene ID" value="HCON_00171650"/>
</dbReference>
<name>A0A7I4Z3U8_HAECO</name>
<accession>A0A7I4Z3U8</accession>
<protein>
    <submittedName>
        <fullName evidence="2">Transcriptional regulator</fullName>
    </submittedName>
</protein>
<organism evidence="1 2">
    <name type="scientific">Haemonchus contortus</name>
    <name type="common">Barber pole worm</name>
    <dbReference type="NCBI Taxonomy" id="6289"/>
    <lineage>
        <taxon>Eukaryota</taxon>
        <taxon>Metazoa</taxon>
        <taxon>Ecdysozoa</taxon>
        <taxon>Nematoda</taxon>
        <taxon>Chromadorea</taxon>
        <taxon>Rhabditida</taxon>
        <taxon>Rhabditina</taxon>
        <taxon>Rhabditomorpha</taxon>
        <taxon>Strongyloidea</taxon>
        <taxon>Trichostrongylidae</taxon>
        <taxon>Haemonchus</taxon>
    </lineage>
</organism>
<dbReference type="Proteomes" id="UP000025227">
    <property type="component" value="Unplaced"/>
</dbReference>